<dbReference type="Proteomes" id="UP001209878">
    <property type="component" value="Unassembled WGS sequence"/>
</dbReference>
<evidence type="ECO:0000256" key="4">
    <source>
        <dbReference type="ARBA" id="ARBA00023136"/>
    </source>
</evidence>
<accession>A0AAD9JWC4</accession>
<dbReference type="Gene3D" id="1.20.58.390">
    <property type="entry name" value="Neurotransmitter-gated ion-channel transmembrane domain"/>
    <property type="match status" value="1"/>
</dbReference>
<dbReference type="GO" id="GO:0005230">
    <property type="term" value="F:extracellular ligand-gated monoatomic ion channel activity"/>
    <property type="evidence" value="ECO:0007669"/>
    <property type="project" value="InterPro"/>
</dbReference>
<dbReference type="InterPro" id="IPR006029">
    <property type="entry name" value="Neurotrans-gated_channel_TM"/>
</dbReference>
<dbReference type="CDD" id="cd19051">
    <property type="entry name" value="LGIC_TM_cation"/>
    <property type="match status" value="1"/>
</dbReference>
<dbReference type="InterPro" id="IPR036734">
    <property type="entry name" value="Neur_chan_lig-bd_sf"/>
</dbReference>
<evidence type="ECO:0000256" key="1">
    <source>
        <dbReference type="ARBA" id="ARBA00004141"/>
    </source>
</evidence>
<dbReference type="AlphaFoldDB" id="A0AAD9JWC4"/>
<dbReference type="InterPro" id="IPR036719">
    <property type="entry name" value="Neuro-gated_channel_TM_sf"/>
</dbReference>
<dbReference type="SUPFAM" id="SSF90112">
    <property type="entry name" value="Neurotransmitter-gated ion-channel transmembrane pore"/>
    <property type="match status" value="1"/>
</dbReference>
<proteinExistence type="predicted"/>
<evidence type="ECO:0000256" key="3">
    <source>
        <dbReference type="ARBA" id="ARBA00022989"/>
    </source>
</evidence>
<evidence type="ECO:0000313" key="9">
    <source>
        <dbReference type="Proteomes" id="UP001209878"/>
    </source>
</evidence>
<evidence type="ECO:0000259" key="6">
    <source>
        <dbReference type="Pfam" id="PF02931"/>
    </source>
</evidence>
<dbReference type="InterPro" id="IPR006201">
    <property type="entry name" value="Neur_channel"/>
</dbReference>
<dbReference type="PANTHER" id="PTHR18945">
    <property type="entry name" value="NEUROTRANSMITTER GATED ION CHANNEL"/>
    <property type="match status" value="1"/>
</dbReference>
<protein>
    <submittedName>
        <fullName evidence="8">Uncharacterized protein</fullName>
    </submittedName>
</protein>
<comment type="subcellular location">
    <subcellularLocation>
        <location evidence="1">Membrane</location>
        <topology evidence="1">Multi-pass membrane protein</topology>
    </subcellularLocation>
</comment>
<dbReference type="GO" id="GO:0004888">
    <property type="term" value="F:transmembrane signaling receptor activity"/>
    <property type="evidence" value="ECO:0007669"/>
    <property type="project" value="InterPro"/>
</dbReference>
<keyword evidence="2 5" id="KW-0812">Transmembrane</keyword>
<dbReference type="Gene3D" id="2.70.170.10">
    <property type="entry name" value="Neurotransmitter-gated ion-channel ligand-binding domain"/>
    <property type="match status" value="1"/>
</dbReference>
<evidence type="ECO:0000259" key="7">
    <source>
        <dbReference type="Pfam" id="PF02932"/>
    </source>
</evidence>
<name>A0AAD9JWC4_RIDPI</name>
<comment type="caution">
    <text evidence="8">The sequence shown here is derived from an EMBL/GenBank/DDBJ whole genome shotgun (WGS) entry which is preliminary data.</text>
</comment>
<keyword evidence="3 5" id="KW-1133">Transmembrane helix</keyword>
<gene>
    <name evidence="8" type="ORF">NP493_1682g00022</name>
</gene>
<dbReference type="EMBL" id="JAODUO010001681">
    <property type="protein sequence ID" value="KAK2159905.1"/>
    <property type="molecule type" value="Genomic_DNA"/>
</dbReference>
<evidence type="ECO:0000313" key="8">
    <source>
        <dbReference type="EMBL" id="KAK2159905.1"/>
    </source>
</evidence>
<feature type="transmembrane region" description="Helical" evidence="5">
    <location>
        <begin position="536"/>
        <end position="559"/>
    </location>
</feature>
<dbReference type="InterPro" id="IPR038050">
    <property type="entry name" value="Neuro_actylchol_rec"/>
</dbReference>
<feature type="transmembrane region" description="Helical" evidence="5">
    <location>
        <begin position="508"/>
        <end position="529"/>
    </location>
</feature>
<feature type="transmembrane region" description="Helical" evidence="5">
    <location>
        <begin position="750"/>
        <end position="772"/>
    </location>
</feature>
<organism evidence="8 9">
    <name type="scientific">Ridgeia piscesae</name>
    <name type="common">Tubeworm</name>
    <dbReference type="NCBI Taxonomy" id="27915"/>
    <lineage>
        <taxon>Eukaryota</taxon>
        <taxon>Metazoa</taxon>
        <taxon>Spiralia</taxon>
        <taxon>Lophotrochozoa</taxon>
        <taxon>Annelida</taxon>
        <taxon>Polychaeta</taxon>
        <taxon>Sedentaria</taxon>
        <taxon>Canalipalpata</taxon>
        <taxon>Sabellida</taxon>
        <taxon>Siboglinidae</taxon>
        <taxon>Ridgeia</taxon>
    </lineage>
</organism>
<sequence length="774" mass="86313">MELQPCKVLVAVKNFSNYKDDDKSYDKLIQSKARCHDQVKVIFASYTKGVIDRLFLNSVGNTTRHLKPFGEGGGPLKVKLDFTLFRIIDLVETVLSLRSVAWLRMEWIDKRLVWDPSEYNNITSYHANRDLWMPDLTLYDDIRVETRPGRDEDVRIFHDGRVMLQALVSYTTYCDPDVVFFPLDHQRCRFKFGSLAYDADQLEVENASSTGSTREFQSNGRWDLLDVSVDNSRESWENKTYAAVTYTVLLQVSTHAAVTYTVLLQVSTHAVVTYTVLLQVSTHAAVTYTVLLQVSTHAAVTYTVLLQVSTHAAVTYTVLLQVSTHTAVTYTVLLQVSTHAAVTYTVLLQVSTHAAVTYTVLLQVSITPAVTYTVLLQVSTHTAVTYTVLLQVSTHAAVTYTVLLQVSIHTAVTYTVLLQVSTHTAVTYTVLLQVSTHRPSPTLSCSGKHTSAVTYTVLLQVSTHTAVTYTVLVQVSTHTAVTYTVLLQVSTHTAVTYTVLVQVSTHTAVTYTVLLQVSTHAAVTYTVLVQRRGGSYLLNLLLPVVSMVVLSTSSFYLSVESGEKATLAVGVFLVCMVYNTAVTQVLPTQSKEVPIIVQCNIMVQLLLTLSTLLNVSVVHIHFRSNFGSPVSTRMRQLMFGRVARWIDLLRTVAKFKKREQKVARNRTLLLNGVVVIQTAVRVQMSGNLDERLRSVVTSVEEDSALGGEYLATQQKILTQLKKLATYRTGEAQVETLHLQWALLAMICDRMFFYLFLLVGTLGVILIALRYTFLV</sequence>
<dbReference type="FunFam" id="2.70.170.10:FF:000028">
    <property type="entry name" value="AcetylCholine Receptor"/>
    <property type="match status" value="1"/>
</dbReference>
<evidence type="ECO:0000256" key="2">
    <source>
        <dbReference type="ARBA" id="ARBA00022692"/>
    </source>
</evidence>
<keyword evidence="4 5" id="KW-0472">Membrane</keyword>
<dbReference type="SUPFAM" id="SSF63712">
    <property type="entry name" value="Nicotinic receptor ligand binding domain-like"/>
    <property type="match status" value="1"/>
</dbReference>
<feature type="transmembrane region" description="Helical" evidence="5">
    <location>
        <begin position="565"/>
        <end position="587"/>
    </location>
</feature>
<dbReference type="Pfam" id="PF02931">
    <property type="entry name" value="Neur_chan_LBD"/>
    <property type="match status" value="1"/>
</dbReference>
<feature type="domain" description="Neurotransmitter-gated ion-channel ligand-binding" evidence="6">
    <location>
        <begin position="63"/>
        <end position="251"/>
    </location>
</feature>
<keyword evidence="9" id="KW-1185">Reference proteome</keyword>
<reference evidence="8" key="1">
    <citation type="journal article" date="2023" name="Mol. Biol. Evol.">
        <title>Third-Generation Sequencing Reveals the Adaptive Role of the Epigenome in Three Deep-Sea Polychaetes.</title>
        <authorList>
            <person name="Perez M."/>
            <person name="Aroh O."/>
            <person name="Sun Y."/>
            <person name="Lan Y."/>
            <person name="Juniper S.K."/>
            <person name="Young C.R."/>
            <person name="Angers B."/>
            <person name="Qian P.Y."/>
        </authorList>
    </citation>
    <scope>NUCLEOTIDE SEQUENCE</scope>
    <source>
        <strain evidence="8">R07B-5</strain>
    </source>
</reference>
<dbReference type="PRINTS" id="PR00252">
    <property type="entry name" value="NRIONCHANNEL"/>
</dbReference>
<dbReference type="Pfam" id="PF02932">
    <property type="entry name" value="Neur_chan_memb"/>
    <property type="match status" value="1"/>
</dbReference>
<dbReference type="InterPro" id="IPR006202">
    <property type="entry name" value="Neur_chan_lig-bd"/>
</dbReference>
<dbReference type="GO" id="GO:0016020">
    <property type="term" value="C:membrane"/>
    <property type="evidence" value="ECO:0007669"/>
    <property type="project" value="UniProtKB-SubCell"/>
</dbReference>
<evidence type="ECO:0000256" key="5">
    <source>
        <dbReference type="SAM" id="Phobius"/>
    </source>
</evidence>
<feature type="domain" description="Neurotransmitter-gated ion-channel transmembrane" evidence="7">
    <location>
        <begin position="541"/>
        <end position="765"/>
    </location>
</feature>